<dbReference type="InterPro" id="IPR028431">
    <property type="entry name" value="NADP_DH_HndA-like"/>
</dbReference>
<evidence type="ECO:0000313" key="8">
    <source>
        <dbReference type="EMBL" id="EGD46500.1"/>
    </source>
</evidence>
<dbReference type="GO" id="GO:0051537">
    <property type="term" value="F:2 iron, 2 sulfur cluster binding"/>
    <property type="evidence" value="ECO:0007669"/>
    <property type="project" value="UniProtKB-KW"/>
</dbReference>
<evidence type="ECO:0000313" key="9">
    <source>
        <dbReference type="Proteomes" id="UP000003860"/>
    </source>
</evidence>
<dbReference type="InterPro" id="IPR041921">
    <property type="entry name" value="NuoE_N"/>
</dbReference>
<keyword evidence="4 7" id="KW-0408">Iron</keyword>
<dbReference type="InterPro" id="IPR042128">
    <property type="entry name" value="NuoE_dom"/>
</dbReference>
<comment type="cofactor">
    <cofactor evidence="7">
        <name>[2Fe-2S] cluster</name>
        <dbReference type="ChEBI" id="CHEBI:190135"/>
    </cofactor>
    <text evidence="7">Binds 1 [2Fe-2S] cluster.</text>
</comment>
<sequence>MARGRAKMEKVKEILNRYGNSKDNLIQVMLELQNISGTNSLPHDWVVFVAEALDMPVSRVYSVITFYSMFGNEPRGKYLVEVCKSGPCHVSGAKTVLQLIEEKLGLKPGETTEDGVFTLIQSSCFGACDIAPAIKIGEKVYGNLTAEKLTEIVDSYREGQHNG</sequence>
<dbReference type="GO" id="GO:0016491">
    <property type="term" value="F:oxidoreductase activity"/>
    <property type="evidence" value="ECO:0007669"/>
    <property type="project" value="InterPro"/>
</dbReference>
<dbReference type="PANTHER" id="PTHR43342:SF1">
    <property type="entry name" value="BIFURCATING [FEFE] HYDROGENASE GAMMA SUBUNIT"/>
    <property type="match status" value="1"/>
</dbReference>
<dbReference type="PANTHER" id="PTHR43342">
    <property type="entry name" value="NADH-QUINONE OXIDOREDUCTASE, E SUBUNIT"/>
    <property type="match status" value="1"/>
</dbReference>
<comment type="cofactor">
    <cofactor evidence="6">
        <name>[2Fe-2S] cluster</name>
        <dbReference type="ChEBI" id="CHEBI:190135"/>
    </cofactor>
</comment>
<dbReference type="STRING" id="588581.Cpap_0753"/>
<keyword evidence="2 7" id="KW-0001">2Fe-2S</keyword>
<keyword evidence="5 7" id="KW-0411">Iron-sulfur</keyword>
<reference evidence="8" key="2">
    <citation type="submission" date="2011-01" db="EMBL/GenBank/DDBJ databases">
        <title>The Non-contiguous Finished genome of Clostridium papyrosolvens.</title>
        <authorList>
            <person name="Lucas S."/>
            <person name="Copeland A."/>
            <person name="Lapidus A."/>
            <person name="Cheng J.-F."/>
            <person name="Goodwin L."/>
            <person name="Pitluck S."/>
            <person name="Misra M."/>
            <person name="Chertkov O."/>
            <person name="Detter J.C."/>
            <person name="Han C."/>
            <person name="Tapia R."/>
            <person name="Land M."/>
            <person name="Hauser L."/>
            <person name="Kyrpides N."/>
            <person name="Ivanova N."/>
            <person name="Pagani I."/>
            <person name="Mouttaki H."/>
            <person name="He Z."/>
            <person name="Zhou J."/>
            <person name="Hemme C.L."/>
            <person name="Woyke T."/>
        </authorList>
    </citation>
    <scope>NUCLEOTIDE SEQUENCE [LARGE SCALE GENOMIC DNA]</scope>
    <source>
        <strain evidence="8">DSM 2782</strain>
    </source>
</reference>
<feature type="binding site" evidence="7">
    <location>
        <position position="88"/>
    </location>
    <ligand>
        <name>[2Fe-2S] cluster</name>
        <dbReference type="ChEBI" id="CHEBI:190135"/>
    </ligand>
</feature>
<evidence type="ECO:0000256" key="4">
    <source>
        <dbReference type="ARBA" id="ARBA00023004"/>
    </source>
</evidence>
<dbReference type="SUPFAM" id="SSF52833">
    <property type="entry name" value="Thioredoxin-like"/>
    <property type="match status" value="1"/>
</dbReference>
<feature type="binding site" evidence="7">
    <location>
        <position position="83"/>
    </location>
    <ligand>
        <name>[2Fe-2S] cluster</name>
        <dbReference type="ChEBI" id="CHEBI:190135"/>
    </ligand>
</feature>
<feature type="binding site" evidence="7">
    <location>
        <position position="128"/>
    </location>
    <ligand>
        <name>[2Fe-2S] cluster</name>
        <dbReference type="ChEBI" id="CHEBI:190135"/>
    </ligand>
</feature>
<comment type="similarity">
    <text evidence="1">Belongs to the complex I 24 kDa subunit family.</text>
</comment>
<name>F1TGD5_9FIRM</name>
<keyword evidence="3 7" id="KW-0479">Metal-binding</keyword>
<dbReference type="EMBL" id="ACXX02000013">
    <property type="protein sequence ID" value="EGD46500.1"/>
    <property type="molecule type" value="Genomic_DNA"/>
</dbReference>
<dbReference type="InterPro" id="IPR002023">
    <property type="entry name" value="NuoE-like"/>
</dbReference>
<dbReference type="eggNOG" id="COG1905">
    <property type="taxonomic scope" value="Bacteria"/>
</dbReference>
<organism evidence="8 9">
    <name type="scientific">Ruminiclostridium papyrosolvens DSM 2782</name>
    <dbReference type="NCBI Taxonomy" id="588581"/>
    <lineage>
        <taxon>Bacteria</taxon>
        <taxon>Bacillati</taxon>
        <taxon>Bacillota</taxon>
        <taxon>Clostridia</taxon>
        <taxon>Eubacteriales</taxon>
        <taxon>Oscillospiraceae</taxon>
        <taxon>Ruminiclostridium</taxon>
    </lineage>
</organism>
<evidence type="ECO:0000256" key="7">
    <source>
        <dbReference type="PIRSR" id="PIRSR000216-1"/>
    </source>
</evidence>
<comment type="caution">
    <text evidence="8">The sequence shown here is derived from an EMBL/GenBank/DDBJ whole genome shotgun (WGS) entry which is preliminary data.</text>
</comment>
<dbReference type="CDD" id="cd03064">
    <property type="entry name" value="TRX_Fd_NuoE"/>
    <property type="match status" value="1"/>
</dbReference>
<evidence type="ECO:0000256" key="2">
    <source>
        <dbReference type="ARBA" id="ARBA00022714"/>
    </source>
</evidence>
<protein>
    <submittedName>
        <fullName evidence="8">NADH dehydrogenase (Ubiquinone) 24 kDa subunit</fullName>
    </submittedName>
</protein>
<reference evidence="8" key="1">
    <citation type="submission" date="2009-07" db="EMBL/GenBank/DDBJ databases">
        <authorList>
            <consortium name="US DOE Joint Genome Institute (JGI-PGF)"/>
            <person name="Lucas S."/>
            <person name="Copeland A."/>
            <person name="Lapidus A."/>
            <person name="Glavina del Rio T."/>
            <person name="Tice H."/>
            <person name="Bruce D."/>
            <person name="Goodwin L."/>
            <person name="Pitluck S."/>
            <person name="Larimer F."/>
            <person name="Land M.L."/>
            <person name="Mouttaki H."/>
            <person name="He Z."/>
            <person name="Zhou J."/>
            <person name="Hemme C.L."/>
        </authorList>
    </citation>
    <scope>NUCLEOTIDE SEQUENCE [LARGE SCALE GENOMIC DNA]</scope>
    <source>
        <strain evidence="8">DSM 2782</strain>
    </source>
</reference>
<evidence type="ECO:0000256" key="5">
    <source>
        <dbReference type="ARBA" id="ARBA00023014"/>
    </source>
</evidence>
<dbReference type="Gene3D" id="3.40.30.10">
    <property type="entry name" value="Glutaredoxin"/>
    <property type="match status" value="1"/>
</dbReference>
<dbReference type="Proteomes" id="UP000003860">
    <property type="component" value="Unassembled WGS sequence"/>
</dbReference>
<gene>
    <name evidence="8" type="ORF">Cpap_0753</name>
</gene>
<dbReference type="InterPro" id="IPR036249">
    <property type="entry name" value="Thioredoxin-like_sf"/>
</dbReference>
<dbReference type="Pfam" id="PF01257">
    <property type="entry name" value="2Fe-2S_thioredx"/>
    <property type="match status" value="1"/>
</dbReference>
<evidence type="ECO:0000256" key="6">
    <source>
        <dbReference type="ARBA" id="ARBA00034078"/>
    </source>
</evidence>
<accession>F1TGD5</accession>
<feature type="binding site" evidence="7">
    <location>
        <position position="124"/>
    </location>
    <ligand>
        <name>[2Fe-2S] cluster</name>
        <dbReference type="ChEBI" id="CHEBI:190135"/>
    </ligand>
</feature>
<evidence type="ECO:0000256" key="1">
    <source>
        <dbReference type="ARBA" id="ARBA00010643"/>
    </source>
</evidence>
<dbReference type="PIRSF" id="PIRSF000216">
    <property type="entry name" value="NADH_DH_24kDa"/>
    <property type="match status" value="1"/>
</dbReference>
<keyword evidence="9" id="KW-1185">Reference proteome</keyword>
<dbReference type="GO" id="GO:0046872">
    <property type="term" value="F:metal ion binding"/>
    <property type="evidence" value="ECO:0007669"/>
    <property type="project" value="UniProtKB-KW"/>
</dbReference>
<dbReference type="AlphaFoldDB" id="F1TGD5"/>
<dbReference type="Gene3D" id="1.10.10.1590">
    <property type="entry name" value="NADH-quinone oxidoreductase subunit E"/>
    <property type="match status" value="1"/>
</dbReference>
<proteinExistence type="inferred from homology"/>
<evidence type="ECO:0000256" key="3">
    <source>
        <dbReference type="ARBA" id="ARBA00022723"/>
    </source>
</evidence>